<evidence type="ECO:0000313" key="1">
    <source>
        <dbReference type="EMBL" id="PMD24010.1"/>
    </source>
</evidence>
<dbReference type="Proteomes" id="UP000235672">
    <property type="component" value="Unassembled WGS sequence"/>
</dbReference>
<accession>A0A2J6QCM0</accession>
<dbReference type="OrthoDB" id="5224238at2759"/>
<protein>
    <submittedName>
        <fullName evidence="1">Uncharacterized protein</fullName>
    </submittedName>
</protein>
<proteinExistence type="predicted"/>
<organism evidence="1 2">
    <name type="scientific">Hyaloscypha hepaticicola</name>
    <dbReference type="NCBI Taxonomy" id="2082293"/>
    <lineage>
        <taxon>Eukaryota</taxon>
        <taxon>Fungi</taxon>
        <taxon>Dikarya</taxon>
        <taxon>Ascomycota</taxon>
        <taxon>Pezizomycotina</taxon>
        <taxon>Leotiomycetes</taxon>
        <taxon>Helotiales</taxon>
        <taxon>Hyaloscyphaceae</taxon>
        <taxon>Hyaloscypha</taxon>
    </lineage>
</organism>
<dbReference type="AlphaFoldDB" id="A0A2J6QCM0"/>
<gene>
    <name evidence="1" type="ORF">NA56DRAFT_23391</name>
</gene>
<dbReference type="EMBL" id="KZ613473">
    <property type="protein sequence ID" value="PMD24010.1"/>
    <property type="molecule type" value="Genomic_DNA"/>
</dbReference>
<sequence length="253" mass="28710">METYLSFQNHQGSRQLVDIISAAKEAELDIQHIAHDQLTSYFFTGEVDQVSKSVYGYLNRLKSMELTINDRPLKFLFNPTASTRLRRIISASPELENICIKFEALFPVPLDFLPNTEPLLTKLHTLLLSGIIMDTIRFFSFLGGPGHNLRRLSISSAEMAEGSGTWKEFLEKIRDKFGLLLEKFQLANIVRASVGGGETWMLLPIYNSDWTDYVYSSTSPFRNQNKTKNVESFVLRGGDWPMTSKDDISSLLA</sequence>
<keyword evidence="2" id="KW-1185">Reference proteome</keyword>
<evidence type="ECO:0000313" key="2">
    <source>
        <dbReference type="Proteomes" id="UP000235672"/>
    </source>
</evidence>
<reference evidence="1 2" key="1">
    <citation type="submission" date="2016-05" db="EMBL/GenBank/DDBJ databases">
        <title>A degradative enzymes factory behind the ericoid mycorrhizal symbiosis.</title>
        <authorList>
            <consortium name="DOE Joint Genome Institute"/>
            <person name="Martino E."/>
            <person name="Morin E."/>
            <person name="Grelet G."/>
            <person name="Kuo A."/>
            <person name="Kohler A."/>
            <person name="Daghino S."/>
            <person name="Barry K."/>
            <person name="Choi C."/>
            <person name="Cichocki N."/>
            <person name="Clum A."/>
            <person name="Copeland A."/>
            <person name="Hainaut M."/>
            <person name="Haridas S."/>
            <person name="Labutti K."/>
            <person name="Lindquist E."/>
            <person name="Lipzen A."/>
            <person name="Khouja H.-R."/>
            <person name="Murat C."/>
            <person name="Ohm R."/>
            <person name="Olson A."/>
            <person name="Spatafora J."/>
            <person name="Veneault-Fourrey C."/>
            <person name="Henrissat B."/>
            <person name="Grigoriev I."/>
            <person name="Martin F."/>
            <person name="Perotto S."/>
        </authorList>
    </citation>
    <scope>NUCLEOTIDE SEQUENCE [LARGE SCALE GENOMIC DNA]</scope>
    <source>
        <strain evidence="1 2">UAMH 7357</strain>
    </source>
</reference>
<name>A0A2J6QCM0_9HELO</name>